<gene>
    <name evidence="5" type="primary">resA_19</name>
    <name evidence="5" type="ORF">SDC9_18630</name>
</gene>
<dbReference type="PANTHER" id="PTHR11592">
    <property type="entry name" value="GLUTATHIONE PEROXIDASE"/>
    <property type="match status" value="1"/>
</dbReference>
<evidence type="ECO:0000256" key="1">
    <source>
        <dbReference type="ARBA" id="ARBA00006926"/>
    </source>
</evidence>
<evidence type="ECO:0000259" key="4">
    <source>
        <dbReference type="PROSITE" id="PS51352"/>
    </source>
</evidence>
<keyword evidence="3" id="KW-0560">Oxidoreductase</keyword>
<comment type="caution">
    <text evidence="5">The sequence shown here is derived from an EMBL/GenBank/DDBJ whole genome shotgun (WGS) entry which is preliminary data.</text>
</comment>
<reference evidence="5" key="1">
    <citation type="submission" date="2019-08" db="EMBL/GenBank/DDBJ databases">
        <authorList>
            <person name="Kucharzyk K."/>
            <person name="Murdoch R.W."/>
            <person name="Higgins S."/>
            <person name="Loffler F."/>
        </authorList>
    </citation>
    <scope>NUCLEOTIDE SEQUENCE</scope>
</reference>
<dbReference type="EMBL" id="VSSQ01000068">
    <property type="protein sequence ID" value="MPL72837.1"/>
    <property type="molecule type" value="Genomic_DNA"/>
</dbReference>
<dbReference type="FunFam" id="3.40.30.10:FF:000010">
    <property type="entry name" value="Glutathione peroxidase"/>
    <property type="match status" value="1"/>
</dbReference>
<dbReference type="PROSITE" id="PS51352">
    <property type="entry name" value="THIOREDOXIN_2"/>
    <property type="match status" value="1"/>
</dbReference>
<dbReference type="InterPro" id="IPR036249">
    <property type="entry name" value="Thioredoxin-like_sf"/>
</dbReference>
<dbReference type="GO" id="GO:0004601">
    <property type="term" value="F:peroxidase activity"/>
    <property type="evidence" value="ECO:0007669"/>
    <property type="project" value="UniProtKB-KW"/>
</dbReference>
<organism evidence="5">
    <name type="scientific">bioreactor metagenome</name>
    <dbReference type="NCBI Taxonomy" id="1076179"/>
    <lineage>
        <taxon>unclassified sequences</taxon>
        <taxon>metagenomes</taxon>
        <taxon>ecological metagenomes</taxon>
    </lineage>
</organism>
<proteinExistence type="inferred from homology"/>
<dbReference type="PIRSF" id="PIRSF000303">
    <property type="entry name" value="Glutathion_perox"/>
    <property type="match status" value="1"/>
</dbReference>
<dbReference type="InterPro" id="IPR029760">
    <property type="entry name" value="GPX_CS"/>
</dbReference>
<dbReference type="PROSITE" id="PS00763">
    <property type="entry name" value="GLUTATHIONE_PEROXID_2"/>
    <property type="match status" value="1"/>
</dbReference>
<sequence>MKKTQFNLLTILLSIISLFTFNNKSLGQNEGKEVKESFYDFKAISIEGEEVSMSDYKGKVVIVVNTASKCGFTPQFEGLEALYKKYKDKGLVILGFPCNQFANQEPGDEQQIINGCMLNYGVTFPMFSKINVNGDDAHPLFKFLKKEASGTLGDAIKWNFTKFVINKEGKVIKRFSTQTKPEDMEDFILLQLK</sequence>
<keyword evidence="2" id="KW-0575">Peroxidase</keyword>
<dbReference type="CDD" id="cd00340">
    <property type="entry name" value="GSH_Peroxidase"/>
    <property type="match status" value="1"/>
</dbReference>
<dbReference type="Pfam" id="PF00255">
    <property type="entry name" value="GSHPx"/>
    <property type="match status" value="1"/>
</dbReference>
<dbReference type="AlphaFoldDB" id="A0A644U2A9"/>
<dbReference type="PRINTS" id="PR01011">
    <property type="entry name" value="GLUTPROXDASE"/>
</dbReference>
<dbReference type="Gene3D" id="3.40.30.10">
    <property type="entry name" value="Glutaredoxin"/>
    <property type="match status" value="1"/>
</dbReference>
<evidence type="ECO:0000256" key="2">
    <source>
        <dbReference type="ARBA" id="ARBA00022559"/>
    </source>
</evidence>
<dbReference type="InterPro" id="IPR013766">
    <property type="entry name" value="Thioredoxin_domain"/>
</dbReference>
<dbReference type="PANTHER" id="PTHR11592:SF78">
    <property type="entry name" value="GLUTATHIONE PEROXIDASE"/>
    <property type="match status" value="1"/>
</dbReference>
<dbReference type="PROSITE" id="PS51355">
    <property type="entry name" value="GLUTATHIONE_PEROXID_3"/>
    <property type="match status" value="1"/>
</dbReference>
<dbReference type="SUPFAM" id="SSF52833">
    <property type="entry name" value="Thioredoxin-like"/>
    <property type="match status" value="1"/>
</dbReference>
<dbReference type="InterPro" id="IPR029759">
    <property type="entry name" value="GPX_AS"/>
</dbReference>
<feature type="domain" description="Thioredoxin" evidence="4">
    <location>
        <begin position="32"/>
        <end position="193"/>
    </location>
</feature>
<accession>A0A644U2A9</accession>
<evidence type="ECO:0000256" key="3">
    <source>
        <dbReference type="ARBA" id="ARBA00023002"/>
    </source>
</evidence>
<evidence type="ECO:0000313" key="5">
    <source>
        <dbReference type="EMBL" id="MPL72837.1"/>
    </source>
</evidence>
<comment type="similarity">
    <text evidence="1">Belongs to the glutathione peroxidase family.</text>
</comment>
<name>A0A644U2A9_9ZZZZ</name>
<protein>
    <submittedName>
        <fullName evidence="5">Thiol-disulfide oxidoreductase ResA</fullName>
    </submittedName>
</protein>
<dbReference type="InterPro" id="IPR000889">
    <property type="entry name" value="Glutathione_peroxidase"/>
</dbReference>
<dbReference type="PROSITE" id="PS00460">
    <property type="entry name" value="GLUTATHIONE_PEROXID_1"/>
    <property type="match status" value="1"/>
</dbReference>
<dbReference type="GO" id="GO:0034599">
    <property type="term" value="P:cellular response to oxidative stress"/>
    <property type="evidence" value="ECO:0007669"/>
    <property type="project" value="TreeGrafter"/>
</dbReference>